<reference evidence="8 9" key="1">
    <citation type="submission" date="2017-06" db="EMBL/GenBank/DDBJ databases">
        <title>Sequencing and comparative analysis of myxobacterial genomes.</title>
        <authorList>
            <person name="Rupp O."/>
            <person name="Goesmann A."/>
            <person name="Sogaard-Andersen L."/>
        </authorList>
    </citation>
    <scope>NUCLEOTIDE SEQUENCE [LARGE SCALE GENOMIC DNA]</scope>
    <source>
        <strain evidence="8 9">DSM 52655</strain>
    </source>
</reference>
<dbReference type="SUPFAM" id="SSF48264">
    <property type="entry name" value="Cytochrome P450"/>
    <property type="match status" value="1"/>
</dbReference>
<evidence type="ECO:0000256" key="4">
    <source>
        <dbReference type="ARBA" id="ARBA00023002"/>
    </source>
</evidence>
<keyword evidence="5 7" id="KW-0408">Iron</keyword>
<evidence type="ECO:0000256" key="7">
    <source>
        <dbReference type="RuleBase" id="RU000461"/>
    </source>
</evidence>
<dbReference type="InterPro" id="IPR001128">
    <property type="entry name" value="Cyt_P450"/>
</dbReference>
<evidence type="ECO:0000313" key="8">
    <source>
        <dbReference type="EMBL" id="ATB43207.1"/>
    </source>
</evidence>
<dbReference type="KEGG" id="cfus:CYFUS_008687"/>
<dbReference type="GO" id="GO:0016705">
    <property type="term" value="F:oxidoreductase activity, acting on paired donors, with incorporation or reduction of molecular oxygen"/>
    <property type="evidence" value="ECO:0007669"/>
    <property type="project" value="InterPro"/>
</dbReference>
<sequence>MAERDVNAAQGQPAPQPLPTEVVTLTLDPHISPETYARLRQQGRVARVSFTLGANAAPAGEKSAELIEFLGHEHLFVTRYEDVIAALLDDRISSDPRTALTEEQKKKLPNVPDELRPLARSLLSVDPPDHSRLRKLIQPSFTPRAMESLRSRIQRIAEDLVDGAERAAAERGESRPERRMDLIAEFAYPLPVKVISDMLGIPEEDREMVKGWTENLVKNNAGRGFRDAESLAKVREFTDYLRRLFVAKRKNPADDMISQLLRIEEDGDKLNEDETLSTVFILYLAGHVTTVNLIGNGIFALLSHPEQLARLKANPSLVKGLVEETLRYWGPIDFISRRIAKEELDLAGTHFPKGEPMMLGLASANRDPARFAHPEVFDITRPDADKHIAFGKGIHICIGAPLARMEGQIAFETLIRRLPELRLAVASEELHWSNSLLRGFAQLPVLF</sequence>
<dbReference type="AlphaFoldDB" id="A0A250JIA1"/>
<dbReference type="Pfam" id="PF00067">
    <property type="entry name" value="p450"/>
    <property type="match status" value="1"/>
</dbReference>
<dbReference type="PANTHER" id="PTHR46696">
    <property type="entry name" value="P450, PUTATIVE (EUROFUNG)-RELATED"/>
    <property type="match status" value="1"/>
</dbReference>
<protein>
    <submittedName>
        <fullName evidence="8">Cytochrome P450 hydroxylase</fullName>
    </submittedName>
</protein>
<evidence type="ECO:0000256" key="6">
    <source>
        <dbReference type="ARBA" id="ARBA00023033"/>
    </source>
</evidence>
<dbReference type="GO" id="GO:0005506">
    <property type="term" value="F:iron ion binding"/>
    <property type="evidence" value="ECO:0007669"/>
    <property type="project" value="InterPro"/>
</dbReference>
<dbReference type="CDD" id="cd11029">
    <property type="entry name" value="CYP107-like"/>
    <property type="match status" value="1"/>
</dbReference>
<dbReference type="RefSeq" id="WP_095990654.1">
    <property type="nucleotide sequence ID" value="NZ_CP022098.1"/>
</dbReference>
<keyword evidence="4 7" id="KW-0560">Oxidoreductase</keyword>
<dbReference type="Proteomes" id="UP000217257">
    <property type="component" value="Chromosome"/>
</dbReference>
<proteinExistence type="inferred from homology"/>
<dbReference type="InterPro" id="IPR036396">
    <property type="entry name" value="Cyt_P450_sf"/>
</dbReference>
<keyword evidence="6 7" id="KW-0503">Monooxygenase</keyword>
<evidence type="ECO:0000256" key="2">
    <source>
        <dbReference type="ARBA" id="ARBA00022617"/>
    </source>
</evidence>
<evidence type="ECO:0000256" key="1">
    <source>
        <dbReference type="ARBA" id="ARBA00010617"/>
    </source>
</evidence>
<dbReference type="InterPro" id="IPR017972">
    <property type="entry name" value="Cyt_P450_CS"/>
</dbReference>
<dbReference type="Gene3D" id="1.10.630.10">
    <property type="entry name" value="Cytochrome P450"/>
    <property type="match status" value="1"/>
</dbReference>
<comment type="similarity">
    <text evidence="1 7">Belongs to the cytochrome P450 family.</text>
</comment>
<name>A0A250JIA1_9BACT</name>
<dbReference type="PANTHER" id="PTHR46696:SF1">
    <property type="entry name" value="CYTOCHROME P450 YJIB-RELATED"/>
    <property type="match status" value="1"/>
</dbReference>
<keyword evidence="3 7" id="KW-0479">Metal-binding</keyword>
<keyword evidence="2 7" id="KW-0349">Heme</keyword>
<evidence type="ECO:0000313" key="9">
    <source>
        <dbReference type="Proteomes" id="UP000217257"/>
    </source>
</evidence>
<gene>
    <name evidence="8" type="ORF">CYFUS_008687</name>
</gene>
<dbReference type="GO" id="GO:0020037">
    <property type="term" value="F:heme binding"/>
    <property type="evidence" value="ECO:0007669"/>
    <property type="project" value="InterPro"/>
</dbReference>
<dbReference type="EMBL" id="CP022098">
    <property type="protein sequence ID" value="ATB43207.1"/>
    <property type="molecule type" value="Genomic_DNA"/>
</dbReference>
<dbReference type="FunFam" id="1.10.630.10:FF:000018">
    <property type="entry name" value="Cytochrome P450 monooxygenase"/>
    <property type="match status" value="1"/>
</dbReference>
<dbReference type="GO" id="GO:0004497">
    <property type="term" value="F:monooxygenase activity"/>
    <property type="evidence" value="ECO:0007669"/>
    <property type="project" value="UniProtKB-KW"/>
</dbReference>
<evidence type="ECO:0000256" key="3">
    <source>
        <dbReference type="ARBA" id="ARBA00022723"/>
    </source>
</evidence>
<accession>A0A250JIA1</accession>
<organism evidence="8 9">
    <name type="scientific">Cystobacter fuscus</name>
    <dbReference type="NCBI Taxonomy" id="43"/>
    <lineage>
        <taxon>Bacteria</taxon>
        <taxon>Pseudomonadati</taxon>
        <taxon>Myxococcota</taxon>
        <taxon>Myxococcia</taxon>
        <taxon>Myxococcales</taxon>
        <taxon>Cystobacterineae</taxon>
        <taxon>Archangiaceae</taxon>
        <taxon>Cystobacter</taxon>
    </lineage>
</organism>
<dbReference type="PRINTS" id="PR00359">
    <property type="entry name" value="BP450"/>
</dbReference>
<dbReference type="PROSITE" id="PS00086">
    <property type="entry name" value="CYTOCHROME_P450"/>
    <property type="match status" value="1"/>
</dbReference>
<dbReference type="InterPro" id="IPR002397">
    <property type="entry name" value="Cyt_P450_B"/>
</dbReference>
<evidence type="ECO:0000256" key="5">
    <source>
        <dbReference type="ARBA" id="ARBA00023004"/>
    </source>
</evidence>